<accession>A0A0M3KGU9</accession>
<proteinExistence type="predicted"/>
<evidence type="ECO:0000313" key="2">
    <source>
        <dbReference type="WBParaSite" id="ASIM_0002021301-mRNA-1"/>
    </source>
</evidence>
<evidence type="ECO:0000256" key="1">
    <source>
        <dbReference type="SAM" id="MobiDB-lite"/>
    </source>
</evidence>
<dbReference type="WBParaSite" id="ASIM_0002021301-mRNA-1">
    <property type="protein sequence ID" value="ASIM_0002021301-mRNA-1"/>
    <property type="gene ID" value="ASIM_0002021301"/>
</dbReference>
<dbReference type="AlphaFoldDB" id="A0A0M3KGU9"/>
<protein>
    <submittedName>
        <fullName evidence="2">Vegetative cell wall protein gp1</fullName>
    </submittedName>
</protein>
<sequence>LSKLSACLKMPNKTAQCPNNNMLCVASSKGDICIAFGSAPTTTASSPATTPPTTKAPSPVPVTVPVITTSATVPVVVPQSKEKYLVD</sequence>
<reference evidence="2" key="1">
    <citation type="submission" date="2017-02" db="UniProtKB">
        <authorList>
            <consortium name="WormBaseParasite"/>
        </authorList>
    </citation>
    <scope>IDENTIFICATION</scope>
</reference>
<feature type="region of interest" description="Disordered" evidence="1">
    <location>
        <begin position="41"/>
        <end position="60"/>
    </location>
</feature>
<name>A0A0M3KGU9_ANISI</name>
<organism evidence="2">
    <name type="scientific">Anisakis simplex</name>
    <name type="common">Herring worm</name>
    <dbReference type="NCBI Taxonomy" id="6269"/>
    <lineage>
        <taxon>Eukaryota</taxon>
        <taxon>Metazoa</taxon>
        <taxon>Ecdysozoa</taxon>
        <taxon>Nematoda</taxon>
        <taxon>Chromadorea</taxon>
        <taxon>Rhabditida</taxon>
        <taxon>Spirurina</taxon>
        <taxon>Ascaridomorpha</taxon>
        <taxon>Ascaridoidea</taxon>
        <taxon>Anisakidae</taxon>
        <taxon>Anisakis</taxon>
        <taxon>Anisakis simplex complex</taxon>
    </lineage>
</organism>